<organism evidence="1 2">
    <name type="scientific">Natronobacterium haloterrestre</name>
    <name type="common">Halobiforma haloterrestris</name>
    <dbReference type="NCBI Taxonomy" id="148448"/>
    <lineage>
        <taxon>Archaea</taxon>
        <taxon>Methanobacteriati</taxon>
        <taxon>Methanobacteriota</taxon>
        <taxon>Stenosarchaea group</taxon>
        <taxon>Halobacteria</taxon>
        <taxon>Halobacteriales</taxon>
        <taxon>Natrialbaceae</taxon>
        <taxon>Natronobacterium</taxon>
    </lineage>
</organism>
<dbReference type="EMBL" id="FOKW01000014">
    <property type="protein sequence ID" value="SFC67479.1"/>
    <property type="molecule type" value="Genomic_DNA"/>
</dbReference>
<accession>A0A1I1L364</accession>
<dbReference type="AlphaFoldDB" id="A0A1I1L364"/>
<evidence type="ECO:0000313" key="1">
    <source>
        <dbReference type="EMBL" id="SFC67479.1"/>
    </source>
</evidence>
<dbReference type="Proteomes" id="UP000199161">
    <property type="component" value="Unassembled WGS sequence"/>
</dbReference>
<proteinExistence type="predicted"/>
<sequence length="94" mass="10288">MTTSGDDRVATTQYATYSDGDGVHASYEVENGTVYFGTIDFDTSEEVDVTVNVDRETEVDKTVPEDEEFELGTAEDPLIAEEDVEIVVDGLNTL</sequence>
<evidence type="ECO:0000313" key="2">
    <source>
        <dbReference type="Proteomes" id="UP000199161"/>
    </source>
</evidence>
<dbReference type="RefSeq" id="WP_143095866.1">
    <property type="nucleotide sequence ID" value="NZ_FOKW01000014.1"/>
</dbReference>
<reference evidence="2" key="1">
    <citation type="submission" date="2016-10" db="EMBL/GenBank/DDBJ databases">
        <authorList>
            <person name="Varghese N."/>
            <person name="Submissions S."/>
        </authorList>
    </citation>
    <scope>NUCLEOTIDE SEQUENCE [LARGE SCALE GENOMIC DNA]</scope>
    <source>
        <strain evidence="2">DSM 13078</strain>
    </source>
</reference>
<keyword evidence="2" id="KW-1185">Reference proteome</keyword>
<gene>
    <name evidence="1" type="ORF">SAMN05444422_11435</name>
</gene>
<protein>
    <submittedName>
        <fullName evidence="1">Uncharacterized protein</fullName>
    </submittedName>
</protein>
<name>A0A1I1L364_NATHA</name>